<evidence type="ECO:0000259" key="2">
    <source>
        <dbReference type="Pfam" id="PF06985"/>
    </source>
</evidence>
<reference evidence="3 4" key="1">
    <citation type="submission" date="2023-06" db="EMBL/GenBank/DDBJ databases">
        <title>Black Yeasts Isolated from many extreme environments.</title>
        <authorList>
            <person name="Coleine C."/>
            <person name="Stajich J.E."/>
            <person name="Selbmann L."/>
        </authorList>
    </citation>
    <scope>NUCLEOTIDE SEQUENCE [LARGE SCALE GENOMIC DNA]</scope>
    <source>
        <strain evidence="3 4">CCFEE 5887</strain>
    </source>
</reference>
<comment type="caution">
    <text evidence="3">The sequence shown here is derived from an EMBL/GenBank/DDBJ whole genome shotgun (WGS) entry which is preliminary data.</text>
</comment>
<dbReference type="InterPro" id="IPR052895">
    <property type="entry name" value="HetReg/Transcr_Mod"/>
</dbReference>
<dbReference type="Pfam" id="PF06985">
    <property type="entry name" value="HET"/>
    <property type="match status" value="1"/>
</dbReference>
<proteinExistence type="predicted"/>
<protein>
    <recommendedName>
        <fullName evidence="2">Heterokaryon incompatibility domain-containing protein</fullName>
    </recommendedName>
</protein>
<evidence type="ECO:0000256" key="1">
    <source>
        <dbReference type="SAM" id="MobiDB-lite"/>
    </source>
</evidence>
<organism evidence="3 4">
    <name type="scientific">Vermiconidia calcicola</name>
    <dbReference type="NCBI Taxonomy" id="1690605"/>
    <lineage>
        <taxon>Eukaryota</taxon>
        <taxon>Fungi</taxon>
        <taxon>Dikarya</taxon>
        <taxon>Ascomycota</taxon>
        <taxon>Pezizomycotina</taxon>
        <taxon>Dothideomycetes</taxon>
        <taxon>Dothideomycetidae</taxon>
        <taxon>Mycosphaerellales</taxon>
        <taxon>Extremaceae</taxon>
        <taxon>Vermiconidia</taxon>
    </lineage>
</organism>
<dbReference type="Proteomes" id="UP001345827">
    <property type="component" value="Unassembled WGS sequence"/>
</dbReference>
<dbReference type="PANTHER" id="PTHR24148:SF73">
    <property type="entry name" value="HET DOMAIN PROTEIN (AFU_ORTHOLOGUE AFUA_8G01020)"/>
    <property type="match status" value="1"/>
</dbReference>
<accession>A0AAV9PZN6</accession>
<sequence length="555" mass="60953">MQVSALSQTALVYDALSYCWEGSVRSSSICINGHSFAITESLHQALHSIGTDELFWVDQICIDQDNNTEKSEQVALMTRIYSGCRICFCYLGPEDDDTYSALIQASYFHSLHNDWPFLYKAPFELPIDLSRVEGLQPLDVDKQALYRLLGRPYFRRRWVFQEVVVSRWSIGICGRYDFPMLPLLHARLEQVKHLMEQGQLYRAKITSVMEANPFAMLTINKAWREKISGSDIAASGDTSLAHLLDLTTGSESGDQRDTFYALLGIASDRDAFPQPDYSISAVDVLFIFTIALIDEGYGCFAYAEPGVTIAQGCRHGFQPGGHGGPASIFSRALSSNDHSPNLTRTTAFSIDSTEGNLRVRCTSLEKIAAVARITVDDNNDLLLAKSRLLAGYCLKYTDSSVCKDDLPFLKVVASLIMSLSHQDASVDNLALLLSNVLGSSDPSTVGVFPSDGSESTSVDSIALLASCRRVFEGMKIVMTETHRLCWAPIETRINDVAAVIEDAPNAVILRPHGLQTYEYIGLASLEEASSMEVRSYAGPTSQLPSAGGPQTITLV</sequence>
<evidence type="ECO:0000313" key="4">
    <source>
        <dbReference type="Proteomes" id="UP001345827"/>
    </source>
</evidence>
<feature type="region of interest" description="Disordered" evidence="1">
    <location>
        <begin position="536"/>
        <end position="555"/>
    </location>
</feature>
<dbReference type="AlphaFoldDB" id="A0AAV9PZN6"/>
<dbReference type="PANTHER" id="PTHR24148">
    <property type="entry name" value="ANKYRIN REPEAT DOMAIN-CONTAINING PROTEIN 39 HOMOLOG-RELATED"/>
    <property type="match status" value="1"/>
</dbReference>
<keyword evidence="4" id="KW-1185">Reference proteome</keyword>
<gene>
    <name evidence="3" type="ORF">LTR25_008802</name>
</gene>
<evidence type="ECO:0000313" key="3">
    <source>
        <dbReference type="EMBL" id="KAK5530945.1"/>
    </source>
</evidence>
<dbReference type="EMBL" id="JAXLQG010000018">
    <property type="protein sequence ID" value="KAK5530945.1"/>
    <property type="molecule type" value="Genomic_DNA"/>
</dbReference>
<dbReference type="InterPro" id="IPR010730">
    <property type="entry name" value="HET"/>
</dbReference>
<feature type="compositionally biased region" description="Polar residues" evidence="1">
    <location>
        <begin position="538"/>
        <end position="555"/>
    </location>
</feature>
<name>A0AAV9PZN6_9PEZI</name>
<feature type="domain" description="Heterokaryon incompatibility" evidence="2">
    <location>
        <begin position="13"/>
        <end position="162"/>
    </location>
</feature>